<evidence type="ECO:0000313" key="2">
    <source>
        <dbReference type="Proteomes" id="UP001152795"/>
    </source>
</evidence>
<feature type="non-terminal residue" evidence="1">
    <location>
        <position position="1"/>
    </location>
</feature>
<organism evidence="1 2">
    <name type="scientific">Paramuricea clavata</name>
    <name type="common">Red gorgonian</name>
    <name type="synonym">Violescent sea-whip</name>
    <dbReference type="NCBI Taxonomy" id="317549"/>
    <lineage>
        <taxon>Eukaryota</taxon>
        <taxon>Metazoa</taxon>
        <taxon>Cnidaria</taxon>
        <taxon>Anthozoa</taxon>
        <taxon>Octocorallia</taxon>
        <taxon>Malacalcyonacea</taxon>
        <taxon>Plexauridae</taxon>
        <taxon>Paramuricea</taxon>
    </lineage>
</organism>
<dbReference type="AlphaFoldDB" id="A0A7D9K201"/>
<comment type="caution">
    <text evidence="1">The sequence shown here is derived from an EMBL/GenBank/DDBJ whole genome shotgun (WGS) entry which is preliminary data.</text>
</comment>
<name>A0A7D9K201_PARCT</name>
<reference evidence="1" key="1">
    <citation type="submission" date="2020-04" db="EMBL/GenBank/DDBJ databases">
        <authorList>
            <person name="Alioto T."/>
            <person name="Alioto T."/>
            <person name="Gomez Garrido J."/>
        </authorList>
    </citation>
    <scope>NUCLEOTIDE SEQUENCE</scope>
    <source>
        <strain evidence="1">A484AB</strain>
    </source>
</reference>
<accession>A0A7D9K201</accession>
<proteinExistence type="predicted"/>
<evidence type="ECO:0000313" key="1">
    <source>
        <dbReference type="EMBL" id="CAB4040236.1"/>
    </source>
</evidence>
<sequence>NRVCNFVTFTPNESNPGNDIRIVVPKLEPNTYIVPDSFRLSYEFKKENTKSWFMNNLGKLLCERLMIRVGGEIVYDNNGESLIEVYKDLWKIDSKRANMVEYGIMNENARKMLSKDDTIYLTAKENGDYDLIMAKVYKEQKMKLGKILNDHGPYAPYNMKSGFEYTVTLPKADKIMVAQANEKVEGYTLKNKHLEYESIENEELAKRVNEGYETGRSLSYEHRTLLKPTVWAKDATRFNESIDVPRESMRAVVLLFRKRTVTDSEEYVFPRIEK</sequence>
<dbReference type="OrthoDB" id="5989505at2759"/>
<dbReference type="Proteomes" id="UP001152795">
    <property type="component" value="Unassembled WGS sequence"/>
</dbReference>
<gene>
    <name evidence="1" type="ORF">PACLA_8A037287</name>
</gene>
<protein>
    <submittedName>
        <fullName evidence="1">Uncharacterized protein</fullName>
    </submittedName>
</protein>
<dbReference type="EMBL" id="CACRXK020026498">
    <property type="protein sequence ID" value="CAB4040236.1"/>
    <property type="molecule type" value="Genomic_DNA"/>
</dbReference>
<feature type="non-terminal residue" evidence="1">
    <location>
        <position position="274"/>
    </location>
</feature>
<keyword evidence="2" id="KW-1185">Reference proteome</keyword>